<evidence type="ECO:0000313" key="2">
    <source>
        <dbReference type="EMBL" id="KHK93169.1"/>
    </source>
</evidence>
<sequence length="167" mass="18953">MPQRAFEDHQANVDLMNRFAHALDSRDWDLLASLYTEDARFHARQYLENAVRPEEDFMVMAGRETILSTLQEIWRGLSATHHMLSNYVVDLAGDGRRATASCYLRAHHVGNGDRAHLFEESLGRFDFQTVFDGEAWKICRQDENIFIVLGTPDAFAPPSRGEPEGAG</sequence>
<dbReference type="CDD" id="cd00531">
    <property type="entry name" value="NTF2_like"/>
    <property type="match status" value="1"/>
</dbReference>
<proteinExistence type="predicted"/>
<name>A0A0B1ZUQ9_9SPHN</name>
<dbReference type="Pfam" id="PF13577">
    <property type="entry name" value="SnoaL_4"/>
    <property type="match status" value="1"/>
</dbReference>
<dbReference type="InterPro" id="IPR037401">
    <property type="entry name" value="SnoaL-like"/>
</dbReference>
<feature type="domain" description="SnoaL-like" evidence="1">
    <location>
        <begin position="7"/>
        <end position="140"/>
    </location>
</feature>
<dbReference type="STRING" id="1348853.LK12_02190"/>
<accession>A0A0B1ZUQ9</accession>
<dbReference type="OrthoDB" id="581683at2"/>
<protein>
    <recommendedName>
        <fullName evidence="1">SnoaL-like domain-containing protein</fullName>
    </recommendedName>
</protein>
<dbReference type="AlphaFoldDB" id="A0A0B1ZUQ9"/>
<evidence type="ECO:0000259" key="1">
    <source>
        <dbReference type="Pfam" id="PF13577"/>
    </source>
</evidence>
<organism evidence="2 3">
    <name type="scientific">Novosphingobium malaysiense</name>
    <dbReference type="NCBI Taxonomy" id="1348853"/>
    <lineage>
        <taxon>Bacteria</taxon>
        <taxon>Pseudomonadati</taxon>
        <taxon>Pseudomonadota</taxon>
        <taxon>Alphaproteobacteria</taxon>
        <taxon>Sphingomonadales</taxon>
        <taxon>Sphingomonadaceae</taxon>
        <taxon>Novosphingobium</taxon>
    </lineage>
</organism>
<comment type="caution">
    <text evidence="2">The sequence shown here is derived from an EMBL/GenBank/DDBJ whole genome shotgun (WGS) entry which is preliminary data.</text>
</comment>
<dbReference type="SUPFAM" id="SSF54427">
    <property type="entry name" value="NTF2-like"/>
    <property type="match status" value="1"/>
</dbReference>
<keyword evidence="3" id="KW-1185">Reference proteome</keyword>
<dbReference type="EMBL" id="JTDI01000001">
    <property type="protein sequence ID" value="KHK93169.1"/>
    <property type="molecule type" value="Genomic_DNA"/>
</dbReference>
<evidence type="ECO:0000313" key="3">
    <source>
        <dbReference type="Proteomes" id="UP000031057"/>
    </source>
</evidence>
<dbReference type="InterPro" id="IPR032710">
    <property type="entry name" value="NTF2-like_dom_sf"/>
</dbReference>
<dbReference type="Gene3D" id="3.10.450.50">
    <property type="match status" value="1"/>
</dbReference>
<dbReference type="RefSeq" id="WP_039278705.1">
    <property type="nucleotide sequence ID" value="NZ_JTDI01000001.1"/>
</dbReference>
<gene>
    <name evidence="2" type="ORF">LK12_02190</name>
</gene>
<reference evidence="2 3" key="1">
    <citation type="submission" date="2014-10" db="EMBL/GenBank/DDBJ databases">
        <title>Genome sequence of Novosphingobium malaysiense MUSC 273(T).</title>
        <authorList>
            <person name="Lee L.-H."/>
        </authorList>
    </citation>
    <scope>NUCLEOTIDE SEQUENCE [LARGE SCALE GENOMIC DNA]</scope>
    <source>
        <strain evidence="2 3">MUSC 273</strain>
    </source>
</reference>
<dbReference type="Proteomes" id="UP000031057">
    <property type="component" value="Unassembled WGS sequence"/>
</dbReference>